<evidence type="ECO:0000256" key="1">
    <source>
        <dbReference type="SAM" id="MobiDB-lite"/>
    </source>
</evidence>
<dbReference type="Proteomes" id="UP000434957">
    <property type="component" value="Unassembled WGS sequence"/>
</dbReference>
<organism evidence="2 3">
    <name type="scientific">Phytophthora rubi</name>
    <dbReference type="NCBI Taxonomy" id="129364"/>
    <lineage>
        <taxon>Eukaryota</taxon>
        <taxon>Sar</taxon>
        <taxon>Stramenopiles</taxon>
        <taxon>Oomycota</taxon>
        <taxon>Peronosporomycetes</taxon>
        <taxon>Peronosporales</taxon>
        <taxon>Peronosporaceae</taxon>
        <taxon>Phytophthora</taxon>
    </lineage>
</organism>
<feature type="compositionally biased region" description="Low complexity" evidence="1">
    <location>
        <begin position="17"/>
        <end position="26"/>
    </location>
</feature>
<sequence length="439" mass="45581">MGEVSLHGVASATNTESASWAAPAAPQSRRTTSKSPPDRPPGCLSNHVHGLSESLVASTTIIEAASSTFTSSGANASYYVEMSPSPPWVLKFASVAMSMGGVRLHGVASATNSESECWASASTGTNSSYYVEMSPSPPRIRRAACVAAVMGGVSLHGVASATNIESASWTSASTGTNSSYYVEMSPSPPRIRRAACVAAVMGGVSLHGVASATNSESECWASASTGTNSSYYVEMSPSPPRIRRAACVAAVMGGVSLHGVASATNIESACWPSASSTTNLLYYTEMSPSSPRVRRAACVAKSMGERSLHDVPPQTSAACVAKSMGEVSLHGVASATNTESACWPSASSATNSLYCVEIVTIASRASAELLAWPNQWAKGVSTACPHKHRVRELAIHQQRHKLVVLRRNCHHCLQCVRIAACVAKSMGEVSLHGVASATN</sequence>
<evidence type="ECO:0000313" key="2">
    <source>
        <dbReference type="EMBL" id="KAE9267549.1"/>
    </source>
</evidence>
<feature type="region of interest" description="Disordered" evidence="1">
    <location>
        <begin position="1"/>
        <end position="47"/>
    </location>
</feature>
<evidence type="ECO:0000313" key="3">
    <source>
        <dbReference type="Proteomes" id="UP000434957"/>
    </source>
</evidence>
<gene>
    <name evidence="2" type="ORF">PR003_g31738</name>
</gene>
<accession>A0A6A4B650</accession>
<dbReference type="EMBL" id="QXFT01006945">
    <property type="protein sequence ID" value="KAE9267549.1"/>
    <property type="molecule type" value="Genomic_DNA"/>
</dbReference>
<feature type="non-terminal residue" evidence="2">
    <location>
        <position position="439"/>
    </location>
</feature>
<keyword evidence="3" id="KW-1185">Reference proteome</keyword>
<protein>
    <submittedName>
        <fullName evidence="2">Uncharacterized protein</fullName>
    </submittedName>
</protein>
<name>A0A6A4B650_9STRA</name>
<proteinExistence type="predicted"/>
<reference evidence="2 3" key="1">
    <citation type="submission" date="2018-08" db="EMBL/GenBank/DDBJ databases">
        <title>Genomic investigation of the strawberry pathogen Phytophthora fragariae indicates pathogenicity is determined by transcriptional variation in three key races.</title>
        <authorList>
            <person name="Adams T.M."/>
            <person name="Armitage A.D."/>
            <person name="Sobczyk M.K."/>
            <person name="Bates H.J."/>
            <person name="Dunwell J.M."/>
            <person name="Nellist C.F."/>
            <person name="Harrison R.J."/>
        </authorList>
    </citation>
    <scope>NUCLEOTIDE SEQUENCE [LARGE SCALE GENOMIC DNA]</scope>
    <source>
        <strain evidence="2 3">SCRP333</strain>
    </source>
</reference>
<dbReference type="AlphaFoldDB" id="A0A6A4B650"/>
<comment type="caution">
    <text evidence="2">The sequence shown here is derived from an EMBL/GenBank/DDBJ whole genome shotgun (WGS) entry which is preliminary data.</text>
</comment>